<evidence type="ECO:0000313" key="2">
    <source>
        <dbReference type="EMBL" id="RPB29213.1"/>
    </source>
</evidence>
<feature type="signal peptide" evidence="1">
    <location>
        <begin position="1"/>
        <end position="20"/>
    </location>
</feature>
<accession>A0A3N4M227</accession>
<dbReference type="SUPFAM" id="SSF101908">
    <property type="entry name" value="Putative isomerase YbhE"/>
    <property type="match status" value="1"/>
</dbReference>
<organism evidence="2 3">
    <name type="scientific">Terfezia boudieri ATCC MYA-4762</name>
    <dbReference type="NCBI Taxonomy" id="1051890"/>
    <lineage>
        <taxon>Eukaryota</taxon>
        <taxon>Fungi</taxon>
        <taxon>Dikarya</taxon>
        <taxon>Ascomycota</taxon>
        <taxon>Pezizomycotina</taxon>
        <taxon>Pezizomycetes</taxon>
        <taxon>Pezizales</taxon>
        <taxon>Pezizaceae</taxon>
        <taxon>Terfezia</taxon>
    </lineage>
</organism>
<name>A0A3N4M227_9PEZI</name>
<feature type="chain" id="PRO_5018273443" description="Regulatory P domain-containing protein" evidence="1">
    <location>
        <begin position="21"/>
        <end position="486"/>
    </location>
</feature>
<dbReference type="Proteomes" id="UP000267821">
    <property type="component" value="Unassembled WGS sequence"/>
</dbReference>
<reference evidence="2 3" key="1">
    <citation type="journal article" date="2018" name="Nat. Ecol. Evol.">
        <title>Pezizomycetes genomes reveal the molecular basis of ectomycorrhizal truffle lifestyle.</title>
        <authorList>
            <person name="Murat C."/>
            <person name="Payen T."/>
            <person name="Noel B."/>
            <person name="Kuo A."/>
            <person name="Morin E."/>
            <person name="Chen J."/>
            <person name="Kohler A."/>
            <person name="Krizsan K."/>
            <person name="Balestrini R."/>
            <person name="Da Silva C."/>
            <person name="Montanini B."/>
            <person name="Hainaut M."/>
            <person name="Levati E."/>
            <person name="Barry K.W."/>
            <person name="Belfiori B."/>
            <person name="Cichocki N."/>
            <person name="Clum A."/>
            <person name="Dockter R.B."/>
            <person name="Fauchery L."/>
            <person name="Guy J."/>
            <person name="Iotti M."/>
            <person name="Le Tacon F."/>
            <person name="Lindquist E.A."/>
            <person name="Lipzen A."/>
            <person name="Malagnac F."/>
            <person name="Mello A."/>
            <person name="Molinier V."/>
            <person name="Miyauchi S."/>
            <person name="Poulain J."/>
            <person name="Riccioni C."/>
            <person name="Rubini A."/>
            <person name="Sitrit Y."/>
            <person name="Splivallo R."/>
            <person name="Traeger S."/>
            <person name="Wang M."/>
            <person name="Zifcakova L."/>
            <person name="Wipf D."/>
            <person name="Zambonelli A."/>
            <person name="Paolocci F."/>
            <person name="Nowrousian M."/>
            <person name="Ottonello S."/>
            <person name="Baldrian P."/>
            <person name="Spatafora J.W."/>
            <person name="Henrissat B."/>
            <person name="Nagy L.G."/>
            <person name="Aury J.M."/>
            <person name="Wincker P."/>
            <person name="Grigoriev I.V."/>
            <person name="Bonfante P."/>
            <person name="Martin F.M."/>
        </authorList>
    </citation>
    <scope>NUCLEOTIDE SEQUENCE [LARGE SCALE GENOMIC DNA]</scope>
    <source>
        <strain evidence="2 3">ATCC MYA-4762</strain>
    </source>
</reference>
<evidence type="ECO:0000313" key="3">
    <source>
        <dbReference type="Proteomes" id="UP000267821"/>
    </source>
</evidence>
<dbReference type="InParanoid" id="A0A3N4M227"/>
<dbReference type="STRING" id="1051890.A0A3N4M227"/>
<dbReference type="PANTHER" id="PTHR38787:SF3">
    <property type="entry name" value="REGULATORY P DOMAIN-CONTAINING PROTEIN"/>
    <property type="match status" value="1"/>
</dbReference>
<evidence type="ECO:0000256" key="1">
    <source>
        <dbReference type="SAM" id="SignalP"/>
    </source>
</evidence>
<dbReference type="NCBIfam" id="TIGR04312">
    <property type="entry name" value="choice_anch_B"/>
    <property type="match status" value="1"/>
</dbReference>
<protein>
    <recommendedName>
        <fullName evidence="4">Regulatory P domain-containing protein</fullName>
    </recommendedName>
</protein>
<dbReference type="OrthoDB" id="2099887at2759"/>
<keyword evidence="1" id="KW-0732">Signal</keyword>
<dbReference type="EMBL" id="ML121528">
    <property type="protein sequence ID" value="RPB29213.1"/>
    <property type="molecule type" value="Genomic_DNA"/>
</dbReference>
<gene>
    <name evidence="2" type="ORF">L211DRAFT_882073</name>
</gene>
<keyword evidence="3" id="KW-1185">Reference proteome</keyword>
<dbReference type="AlphaFoldDB" id="A0A3N4M227"/>
<dbReference type="InterPro" id="IPR027589">
    <property type="entry name" value="Choice_anch_B"/>
</dbReference>
<dbReference type="GO" id="GO:0005576">
    <property type="term" value="C:extracellular region"/>
    <property type="evidence" value="ECO:0007669"/>
    <property type="project" value="TreeGrafter"/>
</dbReference>
<sequence length="486" mass="53736">MKFLTTLLVSITVLASTVSARETPPMTGPRAEEYRSGAVHMRLMSLKRSTYSRNRDSGLYRNSQKWKPIKTLAKCKNGVATTPNGDTFGCKNIDLVYFASHADLGSATGEGSSMWGWTAPDGREFAAIGQADGAAFVEVDRKTGALVYLGRLPQPSGVEPEIWREIRMMKNYAVIGSEAGGHGIQIFDMQKNVSILSKLPFFKPKVFDPETDVTGHYKGLPTGATHNIVTNPDRVYAVAVGARPRNSTCAAGLIFIDLKNPSKPTSPGCNAADGYVHDAQCLPYRGPDRRYHGRDICYGYNENSLTIYDVTDRTNSSIISITSYEGAAYTHQGSVLDKNWQDFLIMDDEYDEYDGTGLAKDGFPVSYIWDIQDLQKPKQTGYFKSSVRGVDHNQYVNGDFVYQSNYGAGLRILDVSTVKRDPTGKGIREVGYFDIYPEDDAEVGGGVIDFVGSWSSYGLFKSGWILINTIERGVYSVRYTGEMKYE</sequence>
<dbReference type="PANTHER" id="PTHR38787">
    <property type="entry name" value="REGULATORY P DOMAIN-CONTAINING PROTEIN"/>
    <property type="match status" value="1"/>
</dbReference>
<evidence type="ECO:0008006" key="4">
    <source>
        <dbReference type="Google" id="ProtNLM"/>
    </source>
</evidence>
<proteinExistence type="predicted"/>